<dbReference type="InterPro" id="IPR008995">
    <property type="entry name" value="Mo/tungstate-bd_C_term_dom"/>
</dbReference>
<dbReference type="EMBL" id="JAFLNF010000004">
    <property type="protein sequence ID" value="MBO0345786.1"/>
    <property type="molecule type" value="Genomic_DNA"/>
</dbReference>
<keyword evidence="5 8" id="KW-0067">ATP-binding</keyword>
<dbReference type="InterPro" id="IPR003593">
    <property type="entry name" value="AAA+_ATPase"/>
</dbReference>
<name>A0A939J8Y0_9HYPH</name>
<protein>
    <recommendedName>
        <fullName evidence="8">Spermidine/putrescine import ATP-binding protein PotA</fullName>
        <ecNumber evidence="8">7.6.2.11</ecNumber>
    </recommendedName>
</protein>
<dbReference type="Pfam" id="PF00005">
    <property type="entry name" value="ABC_tran"/>
    <property type="match status" value="1"/>
</dbReference>
<dbReference type="PANTHER" id="PTHR42781">
    <property type="entry name" value="SPERMIDINE/PUTRESCINE IMPORT ATP-BINDING PROTEIN POTA"/>
    <property type="match status" value="1"/>
</dbReference>
<dbReference type="NCBIfam" id="TIGR01187">
    <property type="entry name" value="potA"/>
    <property type="match status" value="1"/>
</dbReference>
<dbReference type="Pfam" id="PF08402">
    <property type="entry name" value="TOBE_2"/>
    <property type="match status" value="1"/>
</dbReference>
<evidence type="ECO:0000256" key="6">
    <source>
        <dbReference type="ARBA" id="ARBA00022967"/>
    </source>
</evidence>
<evidence type="ECO:0000313" key="11">
    <source>
        <dbReference type="Proteomes" id="UP000664779"/>
    </source>
</evidence>
<dbReference type="SUPFAM" id="SSF50331">
    <property type="entry name" value="MOP-like"/>
    <property type="match status" value="1"/>
</dbReference>
<evidence type="ECO:0000256" key="3">
    <source>
        <dbReference type="ARBA" id="ARBA00022519"/>
    </source>
</evidence>
<evidence type="ECO:0000259" key="9">
    <source>
        <dbReference type="PROSITE" id="PS50893"/>
    </source>
</evidence>
<keyword evidence="4 8" id="KW-0547">Nucleotide-binding</keyword>
<dbReference type="Proteomes" id="UP000664779">
    <property type="component" value="Unassembled WGS sequence"/>
</dbReference>
<dbReference type="InterPro" id="IPR050093">
    <property type="entry name" value="ABC_SmlMolc_Importer"/>
</dbReference>
<keyword evidence="3" id="KW-0997">Cell inner membrane</keyword>
<keyword evidence="6 8" id="KW-1278">Translocase</keyword>
<evidence type="ECO:0000313" key="10">
    <source>
        <dbReference type="EMBL" id="MBO0345786.1"/>
    </source>
</evidence>
<dbReference type="InterPro" id="IPR013611">
    <property type="entry name" value="Transp-assoc_OB_typ2"/>
</dbReference>
<dbReference type="FunFam" id="3.40.50.300:FF:000133">
    <property type="entry name" value="Spermidine/putrescine import ATP-binding protein PotA"/>
    <property type="match status" value="1"/>
</dbReference>
<dbReference type="SUPFAM" id="SSF52540">
    <property type="entry name" value="P-loop containing nucleoside triphosphate hydrolases"/>
    <property type="match status" value="1"/>
</dbReference>
<dbReference type="RefSeq" id="WP_206940680.1">
    <property type="nucleotide sequence ID" value="NZ_JAFLNF010000004.1"/>
</dbReference>
<dbReference type="InterPro" id="IPR003439">
    <property type="entry name" value="ABC_transporter-like_ATP-bd"/>
</dbReference>
<dbReference type="PANTHER" id="PTHR42781:SF5">
    <property type="entry name" value="PUTRESCINE TRANSPORT ATP-BINDING PROTEIN POTG"/>
    <property type="match status" value="1"/>
</dbReference>
<dbReference type="GO" id="GO:0043190">
    <property type="term" value="C:ATP-binding cassette (ABC) transporter complex"/>
    <property type="evidence" value="ECO:0007669"/>
    <property type="project" value="InterPro"/>
</dbReference>
<comment type="function">
    <text evidence="8">Part of the ABC transporter complex PotABCD involved in spermidine/putrescine import. Responsible for energy coupling to the transport system.</text>
</comment>
<dbReference type="GO" id="GO:0016887">
    <property type="term" value="F:ATP hydrolysis activity"/>
    <property type="evidence" value="ECO:0007669"/>
    <property type="project" value="InterPro"/>
</dbReference>
<dbReference type="InterPro" id="IPR017871">
    <property type="entry name" value="ABC_transporter-like_CS"/>
</dbReference>
<dbReference type="InterPro" id="IPR027417">
    <property type="entry name" value="P-loop_NTPase"/>
</dbReference>
<evidence type="ECO:0000256" key="8">
    <source>
        <dbReference type="RuleBase" id="RU364083"/>
    </source>
</evidence>
<dbReference type="EC" id="7.6.2.11" evidence="8"/>
<keyword evidence="7 8" id="KW-0472">Membrane</keyword>
<dbReference type="InterPro" id="IPR005893">
    <property type="entry name" value="PotA-like"/>
</dbReference>
<keyword evidence="2 8" id="KW-1003">Cell membrane</keyword>
<evidence type="ECO:0000256" key="5">
    <source>
        <dbReference type="ARBA" id="ARBA00022840"/>
    </source>
</evidence>
<dbReference type="PROSITE" id="PS50893">
    <property type="entry name" value="ABC_TRANSPORTER_2"/>
    <property type="match status" value="1"/>
</dbReference>
<keyword evidence="1 8" id="KW-0813">Transport</keyword>
<sequence length="393" mass="43706">MAGPGGGYLAKKAIGPVRRTFTPWEDSTATPFIEFQNVTKRFGDFTAVDNLSLKIYEREFFALLGGSGCGKTTMMRMLAGFETPTEGSILIDGQDMHGVPPYKRPANMMFQSYALFPHMSVEANIAFGLKQDRMSKADIAARVTEMLRLTKLEAFGKRKPHQLSGGQRQRVALARALAKKPKVLLLDEPLGALDRKLREETQFELMNIQEELKTTFLIVTHDQEEAMTVADRIAVMDAGKIMQCATPSEIYETPNSKFVADFIGDINLIEARVVSKSEDGTIMDAPRIGCRIDSSQTTTVSVGDTVWYAMRPEKVRIELGETETPEINQVGAEVWDIAYLGDVSIFHSRVGEAEETSLRSTIANVTRLVERPLTWEDRVTLSWGRDAGVILSK</sequence>
<organism evidence="10 11">
    <name type="scientific">Roseibium limicola</name>
    <dbReference type="NCBI Taxonomy" id="2816037"/>
    <lineage>
        <taxon>Bacteria</taxon>
        <taxon>Pseudomonadati</taxon>
        <taxon>Pseudomonadota</taxon>
        <taxon>Alphaproteobacteria</taxon>
        <taxon>Hyphomicrobiales</taxon>
        <taxon>Stappiaceae</taxon>
        <taxon>Roseibium</taxon>
    </lineage>
</organism>
<comment type="similarity">
    <text evidence="8">Belongs to the ABC transporter superfamily. Spermidine/putrescine importer (TC 3.A.1.11.1) family.</text>
</comment>
<evidence type="ECO:0000256" key="2">
    <source>
        <dbReference type="ARBA" id="ARBA00022475"/>
    </source>
</evidence>
<reference evidence="10" key="1">
    <citation type="submission" date="2021-03" db="EMBL/GenBank/DDBJ databases">
        <title>Roseibium sp. CAU 1637 isolated from Incheon.</title>
        <authorList>
            <person name="Kim W."/>
        </authorList>
    </citation>
    <scope>NUCLEOTIDE SEQUENCE</scope>
    <source>
        <strain evidence="10">CAU 1637</strain>
    </source>
</reference>
<comment type="caution">
    <text evidence="10">The sequence shown here is derived from an EMBL/GenBank/DDBJ whole genome shotgun (WGS) entry which is preliminary data.</text>
</comment>
<evidence type="ECO:0000256" key="1">
    <source>
        <dbReference type="ARBA" id="ARBA00022448"/>
    </source>
</evidence>
<dbReference type="InterPro" id="IPR017879">
    <property type="entry name" value="PotA_ATP-bd"/>
</dbReference>
<feature type="domain" description="ABC transporter" evidence="9">
    <location>
        <begin position="33"/>
        <end position="263"/>
    </location>
</feature>
<gene>
    <name evidence="8" type="primary">potA</name>
    <name evidence="10" type="ORF">J0X15_11195</name>
</gene>
<dbReference type="Gene3D" id="3.40.50.300">
    <property type="entry name" value="P-loop containing nucleotide triphosphate hydrolases"/>
    <property type="match status" value="1"/>
</dbReference>
<dbReference type="SMART" id="SM00382">
    <property type="entry name" value="AAA"/>
    <property type="match status" value="1"/>
</dbReference>
<dbReference type="Gene3D" id="2.40.50.100">
    <property type="match status" value="1"/>
</dbReference>
<proteinExistence type="inferred from homology"/>
<dbReference type="CDD" id="cd03300">
    <property type="entry name" value="ABC_PotA_N"/>
    <property type="match status" value="1"/>
</dbReference>
<dbReference type="AlphaFoldDB" id="A0A939J8Y0"/>
<evidence type="ECO:0000256" key="7">
    <source>
        <dbReference type="ARBA" id="ARBA00023136"/>
    </source>
</evidence>
<dbReference type="PROSITE" id="PS00211">
    <property type="entry name" value="ABC_TRANSPORTER_1"/>
    <property type="match status" value="1"/>
</dbReference>
<keyword evidence="11" id="KW-1185">Reference proteome</keyword>
<dbReference type="GO" id="GO:0005524">
    <property type="term" value="F:ATP binding"/>
    <property type="evidence" value="ECO:0007669"/>
    <property type="project" value="UniProtKB-KW"/>
</dbReference>
<comment type="subunit">
    <text evidence="8">The complex is composed of two ATP-binding proteins (PotA), two transmembrane proteins (PotB and PotC) and a solute-binding protein (PotD).</text>
</comment>
<dbReference type="GO" id="GO:0015594">
    <property type="term" value="F:ABC-type putrescine transporter activity"/>
    <property type="evidence" value="ECO:0007669"/>
    <property type="project" value="InterPro"/>
</dbReference>
<comment type="catalytic activity">
    <reaction evidence="8">
        <text>ATP + H2O + polyamine-[polyamine-binding protein]Side 1 = ADP + phosphate + polyamineSide 2 + [polyamine-binding protein]Side 1.</text>
        <dbReference type="EC" id="7.6.2.11"/>
    </reaction>
</comment>
<accession>A0A939J8Y0</accession>
<evidence type="ECO:0000256" key="4">
    <source>
        <dbReference type="ARBA" id="ARBA00022741"/>
    </source>
</evidence>